<protein>
    <submittedName>
        <fullName evidence="7">Cobalt transporter</fullName>
    </submittedName>
</protein>
<name>A0A317DZT8_9PROT</name>
<sequence length="202" mass="20927">MAPSSQTESDPALRRAVAAVALLNLAYFGVEFAVALAIGSVSLFADSVDFLEDTLVNLLILAALGWSAANRARAGMALSAILLAPAVATLWTAWDKFNAPLAPDPLPLSLAGAGALAVNLFCAALLTRFRRRAGSLTRAAFLSARNDALANLAIIAAGLVTAFLWPSAWPDLIVGLAIAAMNADAAHEVWQTARAEHAAAKP</sequence>
<evidence type="ECO:0000256" key="3">
    <source>
        <dbReference type="ARBA" id="ARBA00022989"/>
    </source>
</evidence>
<organism evidence="7 8">
    <name type="scientific">Zavarzinia compransoris</name>
    <dbReference type="NCBI Taxonomy" id="1264899"/>
    <lineage>
        <taxon>Bacteria</taxon>
        <taxon>Pseudomonadati</taxon>
        <taxon>Pseudomonadota</taxon>
        <taxon>Alphaproteobacteria</taxon>
        <taxon>Rhodospirillales</taxon>
        <taxon>Zavarziniaceae</taxon>
        <taxon>Zavarzinia</taxon>
    </lineage>
</organism>
<accession>A0A317DZT8</accession>
<dbReference type="EMBL" id="QGLF01000004">
    <property type="protein sequence ID" value="PWR19882.1"/>
    <property type="molecule type" value="Genomic_DNA"/>
</dbReference>
<dbReference type="Pfam" id="PF01545">
    <property type="entry name" value="Cation_efflux"/>
    <property type="match status" value="1"/>
</dbReference>
<keyword evidence="4 5" id="KW-0472">Membrane</keyword>
<evidence type="ECO:0000256" key="2">
    <source>
        <dbReference type="ARBA" id="ARBA00022692"/>
    </source>
</evidence>
<feature type="transmembrane region" description="Helical" evidence="5">
    <location>
        <begin position="106"/>
        <end position="127"/>
    </location>
</feature>
<dbReference type="InterPro" id="IPR027469">
    <property type="entry name" value="Cation_efflux_TMD_sf"/>
</dbReference>
<feature type="domain" description="Cation efflux protein transmembrane" evidence="6">
    <location>
        <begin position="19"/>
        <end position="184"/>
    </location>
</feature>
<feature type="transmembrane region" description="Helical" evidence="5">
    <location>
        <begin position="50"/>
        <end position="69"/>
    </location>
</feature>
<dbReference type="GO" id="GO:0008324">
    <property type="term" value="F:monoatomic cation transmembrane transporter activity"/>
    <property type="evidence" value="ECO:0007669"/>
    <property type="project" value="InterPro"/>
</dbReference>
<proteinExistence type="predicted"/>
<evidence type="ECO:0000313" key="8">
    <source>
        <dbReference type="Proteomes" id="UP000246077"/>
    </source>
</evidence>
<comment type="subcellular location">
    <subcellularLocation>
        <location evidence="1">Membrane</location>
        <topology evidence="1">Multi-pass membrane protein</topology>
    </subcellularLocation>
</comment>
<feature type="transmembrane region" description="Helical" evidence="5">
    <location>
        <begin position="21"/>
        <end position="44"/>
    </location>
</feature>
<dbReference type="Gene3D" id="1.20.1510.10">
    <property type="entry name" value="Cation efflux protein transmembrane domain"/>
    <property type="match status" value="1"/>
</dbReference>
<keyword evidence="8" id="KW-1185">Reference proteome</keyword>
<evidence type="ECO:0000259" key="6">
    <source>
        <dbReference type="Pfam" id="PF01545"/>
    </source>
</evidence>
<evidence type="ECO:0000256" key="5">
    <source>
        <dbReference type="SAM" id="Phobius"/>
    </source>
</evidence>
<dbReference type="OrthoDB" id="9799649at2"/>
<dbReference type="SUPFAM" id="SSF161111">
    <property type="entry name" value="Cation efflux protein transmembrane domain-like"/>
    <property type="match status" value="1"/>
</dbReference>
<evidence type="ECO:0000256" key="1">
    <source>
        <dbReference type="ARBA" id="ARBA00004141"/>
    </source>
</evidence>
<dbReference type="InterPro" id="IPR058533">
    <property type="entry name" value="Cation_efflux_TM"/>
</dbReference>
<comment type="caution">
    <text evidence="7">The sequence shown here is derived from an EMBL/GenBank/DDBJ whole genome shotgun (WGS) entry which is preliminary data.</text>
</comment>
<dbReference type="Proteomes" id="UP000246077">
    <property type="component" value="Unassembled WGS sequence"/>
</dbReference>
<keyword evidence="3 5" id="KW-1133">Transmembrane helix</keyword>
<feature type="transmembrane region" description="Helical" evidence="5">
    <location>
        <begin position="148"/>
        <end position="165"/>
    </location>
</feature>
<feature type="transmembrane region" description="Helical" evidence="5">
    <location>
        <begin position="76"/>
        <end position="94"/>
    </location>
</feature>
<dbReference type="RefSeq" id="WP_109922057.1">
    <property type="nucleotide sequence ID" value="NZ_QGLF01000004.1"/>
</dbReference>
<dbReference type="GO" id="GO:0016020">
    <property type="term" value="C:membrane"/>
    <property type="evidence" value="ECO:0007669"/>
    <property type="project" value="UniProtKB-SubCell"/>
</dbReference>
<dbReference type="AlphaFoldDB" id="A0A317DZT8"/>
<keyword evidence="2 5" id="KW-0812">Transmembrane</keyword>
<evidence type="ECO:0000256" key="4">
    <source>
        <dbReference type="ARBA" id="ARBA00023136"/>
    </source>
</evidence>
<gene>
    <name evidence="7" type="ORF">DKG75_15620</name>
</gene>
<evidence type="ECO:0000313" key="7">
    <source>
        <dbReference type="EMBL" id="PWR19882.1"/>
    </source>
</evidence>
<reference evidence="8" key="1">
    <citation type="submission" date="2018-05" db="EMBL/GenBank/DDBJ databases">
        <title>Zavarzinia sp. HR-AS.</title>
        <authorList>
            <person name="Lee Y."/>
            <person name="Jeon C.O."/>
        </authorList>
    </citation>
    <scope>NUCLEOTIDE SEQUENCE [LARGE SCALE GENOMIC DNA]</scope>
    <source>
        <strain evidence="8">DSM 1231</strain>
    </source>
</reference>